<proteinExistence type="predicted"/>
<gene>
    <name evidence="2" type="ORF">VTL71DRAFT_14782</name>
</gene>
<reference evidence="2 3" key="1">
    <citation type="journal article" date="2024" name="Commun. Biol.">
        <title>Comparative genomic analysis of thermophilic fungi reveals convergent evolutionary adaptations and gene losses.</title>
        <authorList>
            <person name="Steindorff A.S."/>
            <person name="Aguilar-Pontes M.V."/>
            <person name="Robinson A.J."/>
            <person name="Andreopoulos B."/>
            <person name="LaButti K."/>
            <person name="Kuo A."/>
            <person name="Mondo S."/>
            <person name="Riley R."/>
            <person name="Otillar R."/>
            <person name="Haridas S."/>
            <person name="Lipzen A."/>
            <person name="Grimwood J."/>
            <person name="Schmutz J."/>
            <person name="Clum A."/>
            <person name="Reid I.D."/>
            <person name="Moisan M.C."/>
            <person name="Butler G."/>
            <person name="Nguyen T.T.M."/>
            <person name="Dewar K."/>
            <person name="Conant G."/>
            <person name="Drula E."/>
            <person name="Henrissat B."/>
            <person name="Hansel C."/>
            <person name="Singer S."/>
            <person name="Hutchinson M.I."/>
            <person name="de Vries R.P."/>
            <person name="Natvig D.O."/>
            <person name="Powell A.J."/>
            <person name="Tsang A."/>
            <person name="Grigoriev I.V."/>
        </authorList>
    </citation>
    <scope>NUCLEOTIDE SEQUENCE [LARGE SCALE GENOMIC DNA]</scope>
    <source>
        <strain evidence="2 3">CBS 494.80</strain>
    </source>
</reference>
<organism evidence="2 3">
    <name type="scientific">Oculimacula yallundae</name>
    <dbReference type="NCBI Taxonomy" id="86028"/>
    <lineage>
        <taxon>Eukaryota</taxon>
        <taxon>Fungi</taxon>
        <taxon>Dikarya</taxon>
        <taxon>Ascomycota</taxon>
        <taxon>Pezizomycotina</taxon>
        <taxon>Leotiomycetes</taxon>
        <taxon>Helotiales</taxon>
        <taxon>Ploettnerulaceae</taxon>
        <taxon>Oculimacula</taxon>
    </lineage>
</organism>
<keyword evidence="1" id="KW-0812">Transmembrane</keyword>
<name>A0ABR4CJF7_9HELO</name>
<evidence type="ECO:0000313" key="2">
    <source>
        <dbReference type="EMBL" id="KAL2070102.1"/>
    </source>
</evidence>
<dbReference type="EMBL" id="JAZHXI010000007">
    <property type="protein sequence ID" value="KAL2070102.1"/>
    <property type="molecule type" value="Genomic_DNA"/>
</dbReference>
<protein>
    <submittedName>
        <fullName evidence="2">Uncharacterized protein</fullName>
    </submittedName>
</protein>
<keyword evidence="3" id="KW-1185">Reference proteome</keyword>
<feature type="transmembrane region" description="Helical" evidence="1">
    <location>
        <begin position="54"/>
        <end position="69"/>
    </location>
</feature>
<keyword evidence="1" id="KW-1133">Transmembrane helix</keyword>
<keyword evidence="1" id="KW-0472">Membrane</keyword>
<dbReference type="Proteomes" id="UP001595075">
    <property type="component" value="Unassembled WGS sequence"/>
</dbReference>
<sequence>MDTEPSNTYSSLQRQPKLELKHEEYQHHSSFLPQASKLHLHSYTYLPQSHGRRIIYHTLFLIFFAGIYVKV</sequence>
<comment type="caution">
    <text evidence="2">The sequence shown here is derived from an EMBL/GenBank/DDBJ whole genome shotgun (WGS) entry which is preliminary data.</text>
</comment>
<evidence type="ECO:0000313" key="3">
    <source>
        <dbReference type="Proteomes" id="UP001595075"/>
    </source>
</evidence>
<accession>A0ABR4CJF7</accession>
<evidence type="ECO:0000256" key="1">
    <source>
        <dbReference type="SAM" id="Phobius"/>
    </source>
</evidence>